<comment type="caution">
    <text evidence="3">The sequence shown here is derived from an EMBL/GenBank/DDBJ whole genome shotgun (WGS) entry which is preliminary data.</text>
</comment>
<dbReference type="GO" id="GO:0005975">
    <property type="term" value="P:carbohydrate metabolic process"/>
    <property type="evidence" value="ECO:0007669"/>
    <property type="project" value="TreeGrafter"/>
</dbReference>
<dbReference type="InterPro" id="IPR005181">
    <property type="entry name" value="SASA"/>
</dbReference>
<dbReference type="Gene3D" id="2.60.40.10">
    <property type="entry name" value="Immunoglobulins"/>
    <property type="match status" value="1"/>
</dbReference>
<dbReference type="SUPFAM" id="SSF52266">
    <property type="entry name" value="SGNH hydrolase"/>
    <property type="match status" value="1"/>
</dbReference>
<organism evidence="3 4">
    <name type="scientific">Oceanipulchritudo coccoides</name>
    <dbReference type="NCBI Taxonomy" id="2706888"/>
    <lineage>
        <taxon>Bacteria</taxon>
        <taxon>Pseudomonadati</taxon>
        <taxon>Verrucomicrobiota</taxon>
        <taxon>Opitutia</taxon>
        <taxon>Puniceicoccales</taxon>
        <taxon>Oceanipulchritudinaceae</taxon>
        <taxon>Oceanipulchritudo</taxon>
    </lineage>
</organism>
<dbReference type="AlphaFoldDB" id="A0A6B2LZR5"/>
<sequence length="526" mass="58950">MLFKIRSSRNSLHLPLGWFFSVLSVLVVATAAQAALELPSLFTDHMVLQRDQPNKVWGWDEPGTEVTVSFGGKSYSAQAGEDGKWSLFLDSSPVNSEPEVLAVEGTSTVEVLDVLVGEVWICSGQSNMQWPLQKDWTGDLNGLAANLTGLRLISVPQVGTQELQDNFVGEWSVSSPETAADFSAVGFYFGRYLHQILGVPVGLIDNAWGGSNADAWVRRDLLENDPRFTAAMELTRGNEEWMQAADAWEQYERRLETWKQNQAAGGNWMPKPREPWRWLSGQHRAGNLYAGVLYPTIGYGIKGVIWYQGEGNSGRSHEYRELFPFMIKHWRSEWGQGDFPFYWVQLADFKNEQEMPGESGWAELRAAQTSTLSLPNTGQAVIIDIGEGNDIHPRNKYDVASRLARWALVKDYGFKLPYRSPEYAGMTVEGATVTIKFNTFGSALKLYDLNELKGFAICGEDRVWHWADARLTGKDTVEVSSEAVPEPVAVRYAWADNPVCNLISTDGLPVTPFRTDDFPWITDRSQ</sequence>
<evidence type="ECO:0000313" key="3">
    <source>
        <dbReference type="EMBL" id="NDV61267.1"/>
    </source>
</evidence>
<evidence type="ECO:0000313" key="4">
    <source>
        <dbReference type="Proteomes" id="UP000478417"/>
    </source>
</evidence>
<proteinExistence type="predicted"/>
<dbReference type="GO" id="GO:0001681">
    <property type="term" value="F:sialate O-acetylesterase activity"/>
    <property type="evidence" value="ECO:0007669"/>
    <property type="project" value="InterPro"/>
</dbReference>
<reference evidence="3 4" key="1">
    <citation type="submission" date="2020-02" db="EMBL/GenBank/DDBJ databases">
        <title>Albibacoteraceae fam. nov., the first described family within the subdivision 4 Verrucomicrobia.</title>
        <authorList>
            <person name="Xi F."/>
        </authorList>
    </citation>
    <scope>NUCLEOTIDE SEQUENCE [LARGE SCALE GENOMIC DNA]</scope>
    <source>
        <strain evidence="3 4">CK1056</strain>
    </source>
</reference>
<keyword evidence="4" id="KW-1185">Reference proteome</keyword>
<evidence type="ECO:0000259" key="2">
    <source>
        <dbReference type="Pfam" id="PF03629"/>
    </source>
</evidence>
<dbReference type="InterPro" id="IPR036514">
    <property type="entry name" value="SGNH_hydro_sf"/>
</dbReference>
<evidence type="ECO:0000256" key="1">
    <source>
        <dbReference type="ARBA" id="ARBA00022801"/>
    </source>
</evidence>
<accession>A0A6B2LZR5</accession>
<keyword evidence="1" id="KW-0378">Hydrolase</keyword>
<dbReference type="PANTHER" id="PTHR22901">
    <property type="entry name" value="SIALATE O-ACETYLESTERASE"/>
    <property type="match status" value="1"/>
</dbReference>
<protein>
    <submittedName>
        <fullName evidence="3">Sialate O-acetylesterase</fullName>
    </submittedName>
</protein>
<gene>
    <name evidence="3" type="ORF">G0Q06_02250</name>
</gene>
<dbReference type="Gene3D" id="3.40.50.1110">
    <property type="entry name" value="SGNH hydrolase"/>
    <property type="match status" value="1"/>
</dbReference>
<dbReference type="EMBL" id="JAAGNX010000001">
    <property type="protein sequence ID" value="NDV61267.1"/>
    <property type="molecule type" value="Genomic_DNA"/>
</dbReference>
<dbReference type="InterPro" id="IPR013783">
    <property type="entry name" value="Ig-like_fold"/>
</dbReference>
<dbReference type="Pfam" id="PF03629">
    <property type="entry name" value="SASA"/>
    <property type="match status" value="1"/>
</dbReference>
<feature type="domain" description="Sialate O-acetylesterase" evidence="2">
    <location>
        <begin position="300"/>
        <end position="378"/>
    </location>
</feature>
<dbReference type="Proteomes" id="UP000478417">
    <property type="component" value="Unassembled WGS sequence"/>
</dbReference>
<dbReference type="InterPro" id="IPR039329">
    <property type="entry name" value="SIAE"/>
</dbReference>
<name>A0A6B2LZR5_9BACT</name>
<dbReference type="PANTHER" id="PTHR22901:SF0">
    <property type="entry name" value="SIALATE O-ACETYLESTERASE"/>
    <property type="match status" value="1"/>
</dbReference>
<dbReference type="RefSeq" id="WP_163962047.1">
    <property type="nucleotide sequence ID" value="NZ_JAAGNX010000001.1"/>
</dbReference>